<protein>
    <submittedName>
        <fullName evidence="3">Uncharacterized protein</fullName>
    </submittedName>
</protein>
<evidence type="ECO:0000313" key="3">
    <source>
        <dbReference type="WBParaSite" id="PSAMB.scaffold15470size1569.g36532.t1"/>
    </source>
</evidence>
<keyword evidence="2" id="KW-1185">Reference proteome</keyword>
<dbReference type="Proteomes" id="UP000887566">
    <property type="component" value="Unplaced"/>
</dbReference>
<dbReference type="AlphaFoldDB" id="A0A914V4W6"/>
<sequence>MLPRESISGYYSAVTFAAHVTHDPLGHRAGSKRPSPASPERQARGH</sequence>
<name>A0A914V4W6_9BILA</name>
<reference evidence="3" key="1">
    <citation type="submission" date="2022-11" db="UniProtKB">
        <authorList>
            <consortium name="WormBaseParasite"/>
        </authorList>
    </citation>
    <scope>IDENTIFICATION</scope>
</reference>
<organism evidence="2 3">
    <name type="scientific">Plectus sambesii</name>
    <dbReference type="NCBI Taxonomy" id="2011161"/>
    <lineage>
        <taxon>Eukaryota</taxon>
        <taxon>Metazoa</taxon>
        <taxon>Ecdysozoa</taxon>
        <taxon>Nematoda</taxon>
        <taxon>Chromadorea</taxon>
        <taxon>Plectida</taxon>
        <taxon>Plectina</taxon>
        <taxon>Plectoidea</taxon>
        <taxon>Plectidae</taxon>
        <taxon>Plectus</taxon>
    </lineage>
</organism>
<proteinExistence type="predicted"/>
<accession>A0A914V4W6</accession>
<evidence type="ECO:0000256" key="1">
    <source>
        <dbReference type="SAM" id="MobiDB-lite"/>
    </source>
</evidence>
<dbReference type="WBParaSite" id="PSAMB.scaffold15470size1569.g36532.t1">
    <property type="protein sequence ID" value="PSAMB.scaffold15470size1569.g36532.t1"/>
    <property type="gene ID" value="PSAMB.scaffold15470size1569.g36532"/>
</dbReference>
<evidence type="ECO:0000313" key="2">
    <source>
        <dbReference type="Proteomes" id="UP000887566"/>
    </source>
</evidence>
<feature type="region of interest" description="Disordered" evidence="1">
    <location>
        <begin position="23"/>
        <end position="46"/>
    </location>
</feature>